<dbReference type="InterPro" id="IPR011009">
    <property type="entry name" value="Kinase-like_dom_sf"/>
</dbReference>
<evidence type="ECO:0000313" key="2">
    <source>
        <dbReference type="EMBL" id="KZT22853.1"/>
    </source>
</evidence>
<keyword evidence="3" id="KW-1185">Reference proteome</keyword>
<accession>A0A165QTE0</accession>
<dbReference type="PANTHER" id="PTHR44329:SF214">
    <property type="entry name" value="PROTEIN KINASE DOMAIN-CONTAINING PROTEIN"/>
    <property type="match status" value="1"/>
</dbReference>
<dbReference type="GO" id="GO:0005524">
    <property type="term" value="F:ATP binding"/>
    <property type="evidence" value="ECO:0007669"/>
    <property type="project" value="InterPro"/>
</dbReference>
<protein>
    <submittedName>
        <fullName evidence="2">Kinase-like protein</fullName>
    </submittedName>
</protein>
<proteinExistence type="predicted"/>
<dbReference type="InParanoid" id="A0A165QTE0"/>
<dbReference type="SUPFAM" id="SSF56112">
    <property type="entry name" value="Protein kinase-like (PK-like)"/>
    <property type="match status" value="1"/>
</dbReference>
<dbReference type="STRING" id="1314782.A0A165QTE0"/>
<feature type="domain" description="Protein kinase" evidence="1">
    <location>
        <begin position="30"/>
        <end position="278"/>
    </location>
</feature>
<dbReference type="Proteomes" id="UP000076761">
    <property type="component" value="Unassembled WGS sequence"/>
</dbReference>
<dbReference type="CDD" id="cd00180">
    <property type="entry name" value="PKc"/>
    <property type="match status" value="1"/>
</dbReference>
<dbReference type="InterPro" id="IPR000719">
    <property type="entry name" value="Prot_kinase_dom"/>
</dbReference>
<reference evidence="2 3" key="1">
    <citation type="journal article" date="2016" name="Mol. Biol. Evol.">
        <title>Comparative Genomics of Early-Diverging Mushroom-Forming Fungi Provides Insights into the Origins of Lignocellulose Decay Capabilities.</title>
        <authorList>
            <person name="Nagy L.G."/>
            <person name="Riley R."/>
            <person name="Tritt A."/>
            <person name="Adam C."/>
            <person name="Daum C."/>
            <person name="Floudas D."/>
            <person name="Sun H."/>
            <person name="Yadav J.S."/>
            <person name="Pangilinan J."/>
            <person name="Larsson K.H."/>
            <person name="Matsuura K."/>
            <person name="Barry K."/>
            <person name="Labutti K."/>
            <person name="Kuo R."/>
            <person name="Ohm R.A."/>
            <person name="Bhattacharya S.S."/>
            <person name="Shirouzu T."/>
            <person name="Yoshinaga Y."/>
            <person name="Martin F.M."/>
            <person name="Grigoriev I.V."/>
            <person name="Hibbett D.S."/>
        </authorList>
    </citation>
    <scope>NUCLEOTIDE SEQUENCE [LARGE SCALE GENOMIC DNA]</scope>
    <source>
        <strain evidence="2 3">HHB14362 ss-1</strain>
    </source>
</reference>
<evidence type="ECO:0000313" key="3">
    <source>
        <dbReference type="Proteomes" id="UP000076761"/>
    </source>
</evidence>
<dbReference type="OrthoDB" id="4062651at2759"/>
<dbReference type="Gene3D" id="1.10.510.10">
    <property type="entry name" value="Transferase(Phosphotransferase) domain 1"/>
    <property type="match status" value="1"/>
</dbReference>
<dbReference type="EMBL" id="KV425591">
    <property type="protein sequence ID" value="KZT22853.1"/>
    <property type="molecule type" value="Genomic_DNA"/>
</dbReference>
<feature type="non-terminal residue" evidence="2">
    <location>
        <position position="1"/>
    </location>
</feature>
<dbReference type="PANTHER" id="PTHR44329">
    <property type="entry name" value="SERINE/THREONINE-PROTEIN KINASE TNNI3K-RELATED"/>
    <property type="match status" value="1"/>
</dbReference>
<keyword evidence="2" id="KW-0418">Kinase</keyword>
<dbReference type="InterPro" id="IPR051681">
    <property type="entry name" value="Ser/Thr_Kinases-Pseudokinases"/>
</dbReference>
<sequence length="278" mass="31577">IRDRLRRLQVYLVRSSKDMPPSLNIRGIQLENRDPVTGGGFADIICAQLEGKLVCLKHLRLYPNTPDKKHTHLMKILYKEAMIWHNLHHPHILPFYGLDLLTFKSYICLVAPWMQHGTLIKYVQTQILSNSEINKLLYEVIRGIQYLHSECVVHGDFVIQANILVNDSRQACLADFGLAWFAGVTKGFSTSTTREGSTRWLAPELVVQESTEFRRTPESDIYAFGSICLEVHILSGVLLPVTSFTLGCLDLYERCTLCWSEQHSRSAQTCKGRTSSVG</sequence>
<keyword evidence="2" id="KW-0808">Transferase</keyword>
<dbReference type="Pfam" id="PF00069">
    <property type="entry name" value="Pkinase"/>
    <property type="match status" value="1"/>
</dbReference>
<organism evidence="2 3">
    <name type="scientific">Neolentinus lepideus HHB14362 ss-1</name>
    <dbReference type="NCBI Taxonomy" id="1314782"/>
    <lineage>
        <taxon>Eukaryota</taxon>
        <taxon>Fungi</taxon>
        <taxon>Dikarya</taxon>
        <taxon>Basidiomycota</taxon>
        <taxon>Agaricomycotina</taxon>
        <taxon>Agaricomycetes</taxon>
        <taxon>Gloeophyllales</taxon>
        <taxon>Gloeophyllaceae</taxon>
        <taxon>Neolentinus</taxon>
    </lineage>
</organism>
<dbReference type="PROSITE" id="PS50011">
    <property type="entry name" value="PROTEIN_KINASE_DOM"/>
    <property type="match status" value="1"/>
</dbReference>
<gene>
    <name evidence="2" type="ORF">NEOLEDRAFT_1070592</name>
</gene>
<dbReference type="GO" id="GO:0004674">
    <property type="term" value="F:protein serine/threonine kinase activity"/>
    <property type="evidence" value="ECO:0007669"/>
    <property type="project" value="TreeGrafter"/>
</dbReference>
<evidence type="ECO:0000259" key="1">
    <source>
        <dbReference type="PROSITE" id="PS50011"/>
    </source>
</evidence>
<dbReference type="AlphaFoldDB" id="A0A165QTE0"/>
<name>A0A165QTE0_9AGAM</name>